<dbReference type="Pfam" id="PF02558">
    <property type="entry name" value="ApbA"/>
    <property type="match status" value="1"/>
</dbReference>
<dbReference type="SUPFAM" id="SSF48179">
    <property type="entry name" value="6-phosphogluconate dehydrogenase C-terminal domain-like"/>
    <property type="match status" value="1"/>
</dbReference>
<comment type="catalytic activity">
    <reaction evidence="4">
        <text>(R)-pantoate + NADP(+) = 2-dehydropantoate + NADPH + H(+)</text>
        <dbReference type="Rhea" id="RHEA:16233"/>
        <dbReference type="ChEBI" id="CHEBI:11561"/>
        <dbReference type="ChEBI" id="CHEBI:15378"/>
        <dbReference type="ChEBI" id="CHEBI:15980"/>
        <dbReference type="ChEBI" id="CHEBI:57783"/>
        <dbReference type="ChEBI" id="CHEBI:58349"/>
        <dbReference type="EC" id="1.1.1.169"/>
    </reaction>
</comment>
<dbReference type="InterPro" id="IPR036291">
    <property type="entry name" value="NAD(P)-bd_dom_sf"/>
</dbReference>
<dbReference type="PATRIC" id="fig|52689.4.peg.594"/>
<comment type="pathway">
    <text evidence="4">Cofactor biosynthesis; (R)-pantothenate biosynthesis; (R)-pantoate from 3-methyl-2-oxobutanoate: step 2/2.</text>
</comment>
<dbReference type="InterPro" id="IPR003710">
    <property type="entry name" value="ApbA"/>
</dbReference>
<dbReference type="RefSeq" id="WP_050739743.1">
    <property type="nucleotide sequence ID" value="NZ_LGYO01000016.1"/>
</dbReference>
<evidence type="ECO:0000259" key="5">
    <source>
        <dbReference type="Pfam" id="PF02558"/>
    </source>
</evidence>
<organism evidence="7 8">
    <name type="scientific">Acetobacterium bakii</name>
    <dbReference type="NCBI Taxonomy" id="52689"/>
    <lineage>
        <taxon>Bacteria</taxon>
        <taxon>Bacillati</taxon>
        <taxon>Bacillota</taxon>
        <taxon>Clostridia</taxon>
        <taxon>Eubacteriales</taxon>
        <taxon>Eubacteriaceae</taxon>
        <taxon>Acetobacterium</taxon>
    </lineage>
</organism>
<dbReference type="NCBIfam" id="TIGR00745">
    <property type="entry name" value="apbA_panE"/>
    <property type="match status" value="1"/>
</dbReference>
<dbReference type="OrthoDB" id="9793586at2"/>
<dbReference type="InterPro" id="IPR013752">
    <property type="entry name" value="KPA_reductase"/>
</dbReference>
<dbReference type="GO" id="GO:0015940">
    <property type="term" value="P:pantothenate biosynthetic process"/>
    <property type="evidence" value="ECO:0007669"/>
    <property type="project" value="UniProtKB-UniPathway"/>
</dbReference>
<dbReference type="Gene3D" id="3.40.50.720">
    <property type="entry name" value="NAD(P)-binding Rossmann-like Domain"/>
    <property type="match status" value="1"/>
</dbReference>
<dbReference type="InterPro" id="IPR013332">
    <property type="entry name" value="KPR_N"/>
</dbReference>
<dbReference type="AlphaFoldDB" id="A0A0L6U1V6"/>
<dbReference type="InterPro" id="IPR013328">
    <property type="entry name" value="6PGD_dom2"/>
</dbReference>
<keyword evidence="8" id="KW-1185">Reference proteome</keyword>
<dbReference type="SUPFAM" id="SSF51735">
    <property type="entry name" value="NAD(P)-binding Rossmann-fold domains"/>
    <property type="match status" value="1"/>
</dbReference>
<evidence type="ECO:0000256" key="1">
    <source>
        <dbReference type="ARBA" id="ARBA00007870"/>
    </source>
</evidence>
<dbReference type="Pfam" id="PF08546">
    <property type="entry name" value="ApbA_C"/>
    <property type="match status" value="1"/>
</dbReference>
<keyword evidence="2 4" id="KW-0521">NADP</keyword>
<evidence type="ECO:0000313" key="8">
    <source>
        <dbReference type="Proteomes" id="UP000036873"/>
    </source>
</evidence>
<evidence type="ECO:0000259" key="6">
    <source>
        <dbReference type="Pfam" id="PF08546"/>
    </source>
</evidence>
<dbReference type="EMBL" id="LGYO01000016">
    <property type="protein sequence ID" value="KNZ42327.1"/>
    <property type="molecule type" value="Genomic_DNA"/>
</dbReference>
<evidence type="ECO:0000256" key="2">
    <source>
        <dbReference type="ARBA" id="ARBA00022857"/>
    </source>
</evidence>
<proteinExistence type="inferred from homology"/>
<comment type="similarity">
    <text evidence="1 4">Belongs to the ketopantoate reductase family.</text>
</comment>
<dbReference type="Gene3D" id="1.10.1040.10">
    <property type="entry name" value="N-(1-d-carboxylethyl)-l-norvaline Dehydrogenase, domain 2"/>
    <property type="match status" value="1"/>
</dbReference>
<comment type="caution">
    <text evidence="7">The sequence shown here is derived from an EMBL/GenBank/DDBJ whole genome shotgun (WGS) entry which is preliminary data.</text>
</comment>
<evidence type="ECO:0000256" key="3">
    <source>
        <dbReference type="ARBA" id="ARBA00023002"/>
    </source>
</evidence>
<dbReference type="UniPathway" id="UPA00028">
    <property type="reaction ID" value="UER00004"/>
</dbReference>
<dbReference type="PANTHER" id="PTHR21708">
    <property type="entry name" value="PROBABLE 2-DEHYDROPANTOATE 2-REDUCTASE"/>
    <property type="match status" value="1"/>
</dbReference>
<name>A0A0L6U1V6_9FIRM</name>
<accession>A0A0L6U1V6</accession>
<dbReference type="EC" id="1.1.1.169" evidence="4"/>
<evidence type="ECO:0000313" key="7">
    <source>
        <dbReference type="EMBL" id="KNZ42327.1"/>
    </source>
</evidence>
<evidence type="ECO:0000256" key="4">
    <source>
        <dbReference type="RuleBase" id="RU362068"/>
    </source>
</evidence>
<dbReference type="STRING" id="52689.AKG39_07395"/>
<dbReference type="InterPro" id="IPR051402">
    <property type="entry name" value="KPR-Related"/>
</dbReference>
<protein>
    <recommendedName>
        <fullName evidence="4">2-dehydropantoate 2-reductase</fullName>
        <ecNumber evidence="4">1.1.1.169</ecNumber>
    </recommendedName>
    <alternativeName>
        <fullName evidence="4">Ketopantoate reductase</fullName>
    </alternativeName>
</protein>
<dbReference type="PANTHER" id="PTHR21708:SF26">
    <property type="entry name" value="2-DEHYDROPANTOATE 2-REDUCTASE"/>
    <property type="match status" value="1"/>
</dbReference>
<gene>
    <name evidence="7" type="ORF">AKG39_07395</name>
</gene>
<keyword evidence="4" id="KW-0566">Pantothenate biosynthesis</keyword>
<dbReference type="InterPro" id="IPR008927">
    <property type="entry name" value="6-PGluconate_DH-like_C_sf"/>
</dbReference>
<comment type="function">
    <text evidence="4">Catalyzes the NADPH-dependent reduction of ketopantoate into pantoic acid.</text>
</comment>
<dbReference type="GO" id="GO:0005737">
    <property type="term" value="C:cytoplasm"/>
    <property type="evidence" value="ECO:0007669"/>
    <property type="project" value="TreeGrafter"/>
</dbReference>
<dbReference type="Proteomes" id="UP000036873">
    <property type="component" value="Unassembled WGS sequence"/>
</dbReference>
<feature type="domain" description="Ketopantoate reductase N-terminal" evidence="5">
    <location>
        <begin position="7"/>
        <end position="148"/>
    </location>
</feature>
<dbReference type="GO" id="GO:0008677">
    <property type="term" value="F:2-dehydropantoate 2-reductase activity"/>
    <property type="evidence" value="ECO:0007669"/>
    <property type="project" value="UniProtKB-EC"/>
</dbReference>
<reference evidence="8" key="1">
    <citation type="submission" date="2015-07" db="EMBL/GenBank/DDBJ databases">
        <title>Draft genome sequence of Acetobacterium bakii DSM 8293, a potential psychrophilic chemical producer through syngas fermentation.</title>
        <authorList>
            <person name="Song Y."/>
            <person name="Hwang S."/>
            <person name="Cho B.-K."/>
        </authorList>
    </citation>
    <scope>NUCLEOTIDE SEQUENCE [LARGE SCALE GENOMIC DNA]</scope>
    <source>
        <strain evidence="8">DSM 8239</strain>
    </source>
</reference>
<keyword evidence="3 4" id="KW-0560">Oxidoreductase</keyword>
<feature type="domain" description="Ketopantoate reductase C-terminal" evidence="6">
    <location>
        <begin position="177"/>
        <end position="300"/>
    </location>
</feature>
<sequence length="303" mass="33629">MTIKDVSIIGLGALGILFGHQISQKIGFDFSVIADQSRIEKYQSQGVFCNGEVCDFNYQSSEDGSIADLIIFAVKIDGLEAAIEAVKNHVGPETIFMSLLNGITSETIIGEAFGEVNLVWSVAQGMDTVKEGNQLFYTNPGIICFGNRNGDEPSEKVDRVREFFDRVGIAYEIDNRMDRKIWAKFMLNVGINQVVSVFGENFGSVQLPGKPRELMIAAMNEVIPVARKEGVELTQADITYWLRVVDGLSPEGKPSMRQDVEARRPTEVELFSGTVNRLGEKHGLETPVNEFLYDKIKTLESTF</sequence>